<dbReference type="SUPFAM" id="SSF46785">
    <property type="entry name" value="Winged helix' DNA-binding domain"/>
    <property type="match status" value="1"/>
</dbReference>
<dbReference type="KEGG" id="psic:J4E96_16685"/>
<dbReference type="InterPro" id="IPR008920">
    <property type="entry name" value="TF_FadR/GntR_C"/>
</dbReference>
<dbReference type="GO" id="GO:0003700">
    <property type="term" value="F:DNA-binding transcription factor activity"/>
    <property type="evidence" value="ECO:0007669"/>
    <property type="project" value="InterPro"/>
</dbReference>
<dbReference type="AlphaFoldDB" id="A0A8A4ZJQ0"/>
<dbReference type="GO" id="GO:0003677">
    <property type="term" value="F:DNA binding"/>
    <property type="evidence" value="ECO:0007669"/>
    <property type="project" value="UniProtKB-KW"/>
</dbReference>
<dbReference type="InterPro" id="IPR011711">
    <property type="entry name" value="GntR_C"/>
</dbReference>
<dbReference type="CDD" id="cd07377">
    <property type="entry name" value="WHTH_GntR"/>
    <property type="match status" value="1"/>
</dbReference>
<organism evidence="5 6">
    <name type="scientific">Pengzhenrongella sicca</name>
    <dbReference type="NCBI Taxonomy" id="2819238"/>
    <lineage>
        <taxon>Bacteria</taxon>
        <taxon>Bacillati</taxon>
        <taxon>Actinomycetota</taxon>
        <taxon>Actinomycetes</taxon>
        <taxon>Micrococcales</taxon>
        <taxon>Pengzhenrongella</taxon>
    </lineage>
</organism>
<gene>
    <name evidence="5" type="ORF">J4E96_16685</name>
</gene>
<evidence type="ECO:0000259" key="4">
    <source>
        <dbReference type="PROSITE" id="PS50949"/>
    </source>
</evidence>
<keyword evidence="3" id="KW-0804">Transcription</keyword>
<dbReference type="InterPro" id="IPR000524">
    <property type="entry name" value="Tscrpt_reg_HTH_GntR"/>
</dbReference>
<evidence type="ECO:0000256" key="1">
    <source>
        <dbReference type="ARBA" id="ARBA00023015"/>
    </source>
</evidence>
<dbReference type="Gene3D" id="1.10.10.10">
    <property type="entry name" value="Winged helix-like DNA-binding domain superfamily/Winged helix DNA-binding domain"/>
    <property type="match status" value="1"/>
</dbReference>
<reference evidence="5" key="1">
    <citation type="submission" date="2021-03" db="EMBL/GenBank/DDBJ databases">
        <title>Pengzhenrongella sicca gen. nov., sp. nov., a new member of suborder Micrococcineae isolated from High-Arctic tundra soil.</title>
        <authorList>
            <person name="Peng F."/>
        </authorList>
    </citation>
    <scope>NUCLEOTIDE SEQUENCE</scope>
    <source>
        <strain evidence="5">LRZ-2</strain>
    </source>
</reference>
<evidence type="ECO:0000256" key="3">
    <source>
        <dbReference type="ARBA" id="ARBA00023163"/>
    </source>
</evidence>
<dbReference type="Pfam" id="PF07729">
    <property type="entry name" value="FCD"/>
    <property type="match status" value="1"/>
</dbReference>
<proteinExistence type="predicted"/>
<keyword evidence="1" id="KW-0805">Transcription regulation</keyword>
<dbReference type="Pfam" id="PF00392">
    <property type="entry name" value="GntR"/>
    <property type="match status" value="1"/>
</dbReference>
<feature type="domain" description="HTH gntR-type" evidence="4">
    <location>
        <begin position="1"/>
        <end position="58"/>
    </location>
</feature>
<dbReference type="PANTHER" id="PTHR43537">
    <property type="entry name" value="TRANSCRIPTIONAL REGULATOR, GNTR FAMILY"/>
    <property type="match status" value="1"/>
</dbReference>
<evidence type="ECO:0000256" key="2">
    <source>
        <dbReference type="ARBA" id="ARBA00023125"/>
    </source>
</evidence>
<dbReference type="PRINTS" id="PR00035">
    <property type="entry name" value="HTHGNTR"/>
</dbReference>
<dbReference type="InterPro" id="IPR036390">
    <property type="entry name" value="WH_DNA-bd_sf"/>
</dbReference>
<evidence type="ECO:0000313" key="6">
    <source>
        <dbReference type="Proteomes" id="UP000663937"/>
    </source>
</evidence>
<dbReference type="Proteomes" id="UP000663937">
    <property type="component" value="Chromosome"/>
</dbReference>
<dbReference type="SMART" id="SM00345">
    <property type="entry name" value="HTH_GNTR"/>
    <property type="match status" value="1"/>
</dbReference>
<dbReference type="SUPFAM" id="SSF48008">
    <property type="entry name" value="GntR ligand-binding domain-like"/>
    <property type="match status" value="1"/>
</dbReference>
<dbReference type="InterPro" id="IPR036388">
    <property type="entry name" value="WH-like_DNA-bd_sf"/>
</dbReference>
<dbReference type="PROSITE" id="PS50949">
    <property type="entry name" value="HTH_GNTR"/>
    <property type="match status" value="1"/>
</dbReference>
<evidence type="ECO:0000313" key="5">
    <source>
        <dbReference type="EMBL" id="QTE31591.1"/>
    </source>
</evidence>
<name>A0A8A4ZJQ0_9MICO</name>
<protein>
    <submittedName>
        <fullName evidence="5">GntR family transcriptional regulator</fullName>
    </submittedName>
</protein>
<keyword evidence="2" id="KW-0238">DNA-binding</keyword>
<dbReference type="SMART" id="SM00895">
    <property type="entry name" value="FCD"/>
    <property type="match status" value="1"/>
</dbReference>
<dbReference type="EMBL" id="CP071868">
    <property type="protein sequence ID" value="QTE31591.1"/>
    <property type="molecule type" value="Genomic_DNA"/>
</dbReference>
<accession>A0A8A4ZJQ0</accession>
<keyword evidence="6" id="KW-1185">Reference proteome</keyword>
<dbReference type="Gene3D" id="1.20.120.530">
    <property type="entry name" value="GntR ligand-binding domain-like"/>
    <property type="match status" value="1"/>
</dbReference>
<sequence length="219" mass="24177">MRRRVITLVLEPGALLSENELAAELGVSRTPIRDALMLLSQEGLVQIFPRVGTFVSRVDPQHVADAQFLREAVELASLGDVPAAPDADAISELRENLAQQRVVDGDLEQFFRLDELFHQGLMRLAGHEGTWPSVVAAKGHLDRARRLGLNEVGTVHVFIEQHTEVLDALLRGGAAEAGPLLRAHLRTVFDDIERVRARSPELFAINSGIPKRKSVAVWH</sequence>
<dbReference type="PANTHER" id="PTHR43537:SF45">
    <property type="entry name" value="GNTR FAMILY REGULATORY PROTEIN"/>
    <property type="match status" value="1"/>
</dbReference>